<name>A0ABV8Q9M0_9MICO</name>
<keyword evidence="2" id="KW-1185">Reference proteome</keyword>
<sequence>MVESISPSLGDADSAHTKPANIVALERGVGQCQLAHAAYVEDRWRQQQVLSAAEEKVQKPQFLRCLTAAGVDLPSDTSDGNLNKWLMTPAWFEGLSAERRSQADACMSEFADLVNTFAK</sequence>
<comment type="caution">
    <text evidence="1">The sequence shown here is derived from an EMBL/GenBank/DDBJ whole genome shotgun (WGS) entry which is preliminary data.</text>
</comment>
<proteinExistence type="predicted"/>
<organism evidence="1 2">
    <name type="scientific">Gryllotalpicola reticulitermitis</name>
    <dbReference type="NCBI Taxonomy" id="1184153"/>
    <lineage>
        <taxon>Bacteria</taxon>
        <taxon>Bacillati</taxon>
        <taxon>Actinomycetota</taxon>
        <taxon>Actinomycetes</taxon>
        <taxon>Micrococcales</taxon>
        <taxon>Microbacteriaceae</taxon>
        <taxon>Gryllotalpicola</taxon>
    </lineage>
</organism>
<dbReference type="Proteomes" id="UP001595900">
    <property type="component" value="Unassembled WGS sequence"/>
</dbReference>
<dbReference type="EMBL" id="JBHSCN010000005">
    <property type="protein sequence ID" value="MFC4243879.1"/>
    <property type="molecule type" value="Genomic_DNA"/>
</dbReference>
<protein>
    <submittedName>
        <fullName evidence="1">Uncharacterized protein</fullName>
    </submittedName>
</protein>
<accession>A0ABV8Q9M0</accession>
<gene>
    <name evidence="1" type="ORF">ACFOYW_10870</name>
</gene>
<evidence type="ECO:0000313" key="2">
    <source>
        <dbReference type="Proteomes" id="UP001595900"/>
    </source>
</evidence>
<dbReference type="RefSeq" id="WP_390228955.1">
    <property type="nucleotide sequence ID" value="NZ_JBHSCN010000005.1"/>
</dbReference>
<reference evidence="2" key="1">
    <citation type="journal article" date="2019" name="Int. J. Syst. Evol. Microbiol.">
        <title>The Global Catalogue of Microorganisms (GCM) 10K type strain sequencing project: providing services to taxonomists for standard genome sequencing and annotation.</title>
        <authorList>
            <consortium name="The Broad Institute Genomics Platform"/>
            <consortium name="The Broad Institute Genome Sequencing Center for Infectious Disease"/>
            <person name="Wu L."/>
            <person name="Ma J."/>
        </authorList>
    </citation>
    <scope>NUCLEOTIDE SEQUENCE [LARGE SCALE GENOMIC DNA]</scope>
    <source>
        <strain evidence="2">CGMCC 1.10363</strain>
    </source>
</reference>
<evidence type="ECO:0000313" key="1">
    <source>
        <dbReference type="EMBL" id="MFC4243879.1"/>
    </source>
</evidence>